<name>A0A087GZG9_ARAAL</name>
<sequence length="66" mass="7949">MSSGSDKEIRRDGGDHEEIGEGEHHHFLLQDEMRLYLVEFKIQQEMKEATEQSLKYYELKEFLLYI</sequence>
<evidence type="ECO:0000256" key="1">
    <source>
        <dbReference type="SAM" id="MobiDB-lite"/>
    </source>
</evidence>
<dbReference type="Gramene" id="KFK35271">
    <property type="protein sequence ID" value="KFK35271"/>
    <property type="gene ID" value="AALP_AA5G263500"/>
</dbReference>
<feature type="region of interest" description="Disordered" evidence="1">
    <location>
        <begin position="1"/>
        <end position="23"/>
    </location>
</feature>
<dbReference type="AlphaFoldDB" id="A0A087GZG9"/>
<evidence type="ECO:0000313" key="2">
    <source>
        <dbReference type="EMBL" id="KFK35271.1"/>
    </source>
</evidence>
<organism evidence="2 3">
    <name type="scientific">Arabis alpina</name>
    <name type="common">Alpine rock-cress</name>
    <dbReference type="NCBI Taxonomy" id="50452"/>
    <lineage>
        <taxon>Eukaryota</taxon>
        <taxon>Viridiplantae</taxon>
        <taxon>Streptophyta</taxon>
        <taxon>Embryophyta</taxon>
        <taxon>Tracheophyta</taxon>
        <taxon>Spermatophyta</taxon>
        <taxon>Magnoliopsida</taxon>
        <taxon>eudicotyledons</taxon>
        <taxon>Gunneridae</taxon>
        <taxon>Pentapetalae</taxon>
        <taxon>rosids</taxon>
        <taxon>malvids</taxon>
        <taxon>Brassicales</taxon>
        <taxon>Brassicaceae</taxon>
        <taxon>Arabideae</taxon>
        <taxon>Arabis</taxon>
    </lineage>
</organism>
<evidence type="ECO:0000313" key="3">
    <source>
        <dbReference type="Proteomes" id="UP000029120"/>
    </source>
</evidence>
<keyword evidence="3" id="KW-1185">Reference proteome</keyword>
<dbReference type="Proteomes" id="UP000029120">
    <property type="component" value="Chromosome 5"/>
</dbReference>
<accession>A0A087GZG9</accession>
<dbReference type="EMBL" id="CM002873">
    <property type="protein sequence ID" value="KFK35271.1"/>
    <property type="molecule type" value="Genomic_DNA"/>
</dbReference>
<proteinExistence type="predicted"/>
<protein>
    <submittedName>
        <fullName evidence="2">Uncharacterized protein</fullName>
    </submittedName>
</protein>
<gene>
    <name evidence="2" type="ordered locus">AALP_Aa5g263500</name>
</gene>
<reference evidence="3" key="1">
    <citation type="journal article" date="2015" name="Nat. Plants">
        <title>Genome expansion of Arabis alpina linked with retrotransposition and reduced symmetric DNA methylation.</title>
        <authorList>
            <person name="Willing E.M."/>
            <person name="Rawat V."/>
            <person name="Mandakova T."/>
            <person name="Maumus F."/>
            <person name="James G.V."/>
            <person name="Nordstroem K.J."/>
            <person name="Becker C."/>
            <person name="Warthmann N."/>
            <person name="Chica C."/>
            <person name="Szarzynska B."/>
            <person name="Zytnicki M."/>
            <person name="Albani M.C."/>
            <person name="Kiefer C."/>
            <person name="Bergonzi S."/>
            <person name="Castaings L."/>
            <person name="Mateos J.L."/>
            <person name="Berns M.C."/>
            <person name="Bujdoso N."/>
            <person name="Piofczyk T."/>
            <person name="de Lorenzo L."/>
            <person name="Barrero-Sicilia C."/>
            <person name="Mateos I."/>
            <person name="Piednoel M."/>
            <person name="Hagmann J."/>
            <person name="Chen-Min-Tao R."/>
            <person name="Iglesias-Fernandez R."/>
            <person name="Schuster S.C."/>
            <person name="Alonso-Blanco C."/>
            <person name="Roudier F."/>
            <person name="Carbonero P."/>
            <person name="Paz-Ares J."/>
            <person name="Davis S.J."/>
            <person name="Pecinka A."/>
            <person name="Quesneville H."/>
            <person name="Colot V."/>
            <person name="Lysak M.A."/>
            <person name="Weigel D."/>
            <person name="Coupland G."/>
            <person name="Schneeberger K."/>
        </authorList>
    </citation>
    <scope>NUCLEOTIDE SEQUENCE [LARGE SCALE GENOMIC DNA]</scope>
    <source>
        <strain evidence="3">cv. Pajares</strain>
    </source>
</reference>